<keyword evidence="3" id="KW-1185">Reference proteome</keyword>
<dbReference type="KEGG" id="pani:DCO16_04850"/>
<organism evidence="2 3">
    <name type="scientific">Polynucleobacter antarcticus</name>
    <dbReference type="NCBI Taxonomy" id="1743162"/>
    <lineage>
        <taxon>Bacteria</taxon>
        <taxon>Pseudomonadati</taxon>
        <taxon>Pseudomonadota</taxon>
        <taxon>Betaproteobacteria</taxon>
        <taxon>Burkholderiales</taxon>
        <taxon>Burkholderiaceae</taxon>
        <taxon>Polynucleobacter</taxon>
    </lineage>
</organism>
<dbReference type="Gene3D" id="3.30.70.100">
    <property type="match status" value="1"/>
</dbReference>
<dbReference type="InterPro" id="IPR007024">
    <property type="entry name" value="BLUF_domain"/>
</dbReference>
<dbReference type="RefSeq" id="WP_173942602.1">
    <property type="nucleotide sequence ID" value="NZ_CBCSCD010000001.1"/>
</dbReference>
<evidence type="ECO:0000313" key="2">
    <source>
        <dbReference type="EMBL" id="QKM62449.1"/>
    </source>
</evidence>
<reference evidence="2 3" key="1">
    <citation type="submission" date="2018-04" db="EMBL/GenBank/DDBJ databases">
        <title>Polynucleobacter sp. LimPoW16 genome.</title>
        <authorList>
            <person name="Hahn M.W."/>
        </authorList>
    </citation>
    <scope>NUCLEOTIDE SEQUENCE [LARGE SCALE GENOMIC DNA]</scope>
    <source>
        <strain evidence="2 3">LimPoW16</strain>
    </source>
</reference>
<dbReference type="InterPro" id="IPR036046">
    <property type="entry name" value="Acylphosphatase-like_dom_sf"/>
</dbReference>
<dbReference type="Proteomes" id="UP000500806">
    <property type="component" value="Chromosome"/>
</dbReference>
<dbReference type="SUPFAM" id="SSF54975">
    <property type="entry name" value="Acylphosphatase/BLUF domain-like"/>
    <property type="match status" value="1"/>
</dbReference>
<dbReference type="GO" id="GO:0009882">
    <property type="term" value="F:blue light photoreceptor activity"/>
    <property type="evidence" value="ECO:0007669"/>
    <property type="project" value="InterPro"/>
</dbReference>
<dbReference type="AlphaFoldDB" id="A0A6M9PPK1"/>
<sequence length="151" mass="16900">MYLQQNDEGLGKSIHNLVYCSRATPELKEDSIASIIASAQHHNPRFGITGILVYGSGIFFQWLEGPRDNVTSLMKLISADPRHSDVVLLQEGNEVRDRLFPDWGMELVEAADIRDVLVDAMQESKDKIQKQTLAAMLEELDTGSLKDLSRS</sequence>
<dbReference type="SMART" id="SM01034">
    <property type="entry name" value="BLUF"/>
    <property type="match status" value="1"/>
</dbReference>
<accession>A0A6M9PPK1</accession>
<dbReference type="GO" id="GO:0071949">
    <property type="term" value="F:FAD binding"/>
    <property type="evidence" value="ECO:0007669"/>
    <property type="project" value="InterPro"/>
</dbReference>
<evidence type="ECO:0000313" key="3">
    <source>
        <dbReference type="Proteomes" id="UP000500806"/>
    </source>
</evidence>
<dbReference type="PROSITE" id="PS50925">
    <property type="entry name" value="BLUF"/>
    <property type="match status" value="1"/>
</dbReference>
<name>A0A6M9PPK1_9BURK</name>
<evidence type="ECO:0000259" key="1">
    <source>
        <dbReference type="PROSITE" id="PS50925"/>
    </source>
</evidence>
<gene>
    <name evidence="2" type="ORF">DCO16_04850</name>
</gene>
<protein>
    <submittedName>
        <fullName evidence="2">Blue light sensor protein</fullName>
    </submittedName>
</protein>
<dbReference type="Pfam" id="PF04940">
    <property type="entry name" value="BLUF"/>
    <property type="match status" value="1"/>
</dbReference>
<feature type="domain" description="BLUF" evidence="1">
    <location>
        <begin position="14"/>
        <end position="106"/>
    </location>
</feature>
<proteinExistence type="predicted"/>
<dbReference type="EMBL" id="CP028941">
    <property type="protein sequence ID" value="QKM62449.1"/>
    <property type="molecule type" value="Genomic_DNA"/>
</dbReference>